<reference evidence="2" key="1">
    <citation type="submission" date="2020-04" db="EMBL/GenBank/DDBJ databases">
        <title>Draft genome resource of the tomato pathogen Pseudocercospora fuligena.</title>
        <authorList>
            <person name="Zaccaron A."/>
        </authorList>
    </citation>
    <scope>NUCLEOTIDE SEQUENCE</scope>
    <source>
        <strain evidence="2">PF001</strain>
    </source>
</reference>
<accession>A0A8H6R892</accession>
<dbReference type="EMBL" id="JABCIY010000338">
    <property type="protein sequence ID" value="KAF7185316.1"/>
    <property type="molecule type" value="Genomic_DNA"/>
</dbReference>
<protein>
    <recommendedName>
        <fullName evidence="1">NTF2-like domain-containing protein</fullName>
    </recommendedName>
</protein>
<organism evidence="2 3">
    <name type="scientific">Pseudocercospora fuligena</name>
    <dbReference type="NCBI Taxonomy" id="685502"/>
    <lineage>
        <taxon>Eukaryota</taxon>
        <taxon>Fungi</taxon>
        <taxon>Dikarya</taxon>
        <taxon>Ascomycota</taxon>
        <taxon>Pezizomycotina</taxon>
        <taxon>Dothideomycetes</taxon>
        <taxon>Dothideomycetidae</taxon>
        <taxon>Mycosphaerellales</taxon>
        <taxon>Mycosphaerellaceae</taxon>
        <taxon>Pseudocercospora</taxon>
    </lineage>
</organism>
<keyword evidence="3" id="KW-1185">Reference proteome</keyword>
<name>A0A8H6R892_9PEZI</name>
<sequence>MVHSTLGLQTLFPPAKLKLPLWRLSGGCIDDAGAQKVADNFRTLITNYSNASAEAYLTQDFTDYSDSVNELINNGCPNGPQPLGSATFSGLQAFEAGQGSQPNIPFETLNVWHGCDFVALRWKSSAPGTVQPEQQVTGIIILEVSCNESNKDEPWLINTVYSEFNSGAWLYDLGVFTPTCNATEAKIKRTINGLPIRML</sequence>
<evidence type="ECO:0000313" key="2">
    <source>
        <dbReference type="EMBL" id="KAF7185316.1"/>
    </source>
</evidence>
<feature type="domain" description="NTF2-like" evidence="1">
    <location>
        <begin position="28"/>
        <end position="175"/>
    </location>
</feature>
<evidence type="ECO:0000313" key="3">
    <source>
        <dbReference type="Proteomes" id="UP000660729"/>
    </source>
</evidence>
<dbReference type="Proteomes" id="UP000660729">
    <property type="component" value="Unassembled WGS sequence"/>
</dbReference>
<comment type="caution">
    <text evidence="2">The sequence shown here is derived from an EMBL/GenBank/DDBJ whole genome shotgun (WGS) entry which is preliminary data.</text>
</comment>
<dbReference type="OrthoDB" id="5596743at2759"/>
<dbReference type="AlphaFoldDB" id="A0A8H6R892"/>
<dbReference type="InterPro" id="IPR058645">
    <property type="entry name" value="NTF2-like_dom_7"/>
</dbReference>
<proteinExistence type="predicted"/>
<gene>
    <name evidence="2" type="ORF">HII31_13295</name>
</gene>
<dbReference type="Pfam" id="PF26534">
    <property type="entry name" value="NTF2_7"/>
    <property type="match status" value="1"/>
</dbReference>
<evidence type="ECO:0000259" key="1">
    <source>
        <dbReference type="Pfam" id="PF26534"/>
    </source>
</evidence>